<accession>A0A318KLI9</accession>
<keyword evidence="1" id="KW-0678">Repressor</keyword>
<dbReference type="InterPro" id="IPR050109">
    <property type="entry name" value="HTH-type_TetR-like_transc_reg"/>
</dbReference>
<evidence type="ECO:0000259" key="6">
    <source>
        <dbReference type="PROSITE" id="PS50977"/>
    </source>
</evidence>
<dbReference type="Proteomes" id="UP000247555">
    <property type="component" value="Unassembled WGS sequence"/>
</dbReference>
<evidence type="ECO:0000256" key="5">
    <source>
        <dbReference type="PROSITE-ProRule" id="PRU00335"/>
    </source>
</evidence>
<dbReference type="SUPFAM" id="SSF48498">
    <property type="entry name" value="Tetracyclin repressor-like, C-terminal domain"/>
    <property type="match status" value="1"/>
</dbReference>
<name>A0A318KLI9_9NEIS</name>
<sequence length="214" mass="24166">MRRTKAEAEQTRNDLLDAAEQLFDQRGVSSTSLADIAKAAGVTRGAVYWHFTDKEDLLKSMCERTCLPFDHLTEQLLAELPGGALAALRRHYLAVFEEVVRSPRTRQVFNILWNKYECPDDNSPVMQRRRQHLDEEHQLLTTVLRAAREQGELRHPGELDDLAVILQTVVMGLIELWLADPNRFAIETRSRAYVDILMGVLGMAPEGSGSAPKV</sequence>
<dbReference type="InterPro" id="IPR013572">
    <property type="entry name" value="Tscrpt_reg_MAATS_C"/>
</dbReference>
<dbReference type="EMBL" id="QJKI01000012">
    <property type="protein sequence ID" value="PXX78330.1"/>
    <property type="molecule type" value="Genomic_DNA"/>
</dbReference>
<dbReference type="InterPro" id="IPR001647">
    <property type="entry name" value="HTH_TetR"/>
</dbReference>
<dbReference type="SUPFAM" id="SSF46689">
    <property type="entry name" value="Homeodomain-like"/>
    <property type="match status" value="1"/>
</dbReference>
<dbReference type="GO" id="GO:0003700">
    <property type="term" value="F:DNA-binding transcription factor activity"/>
    <property type="evidence" value="ECO:0007669"/>
    <property type="project" value="TreeGrafter"/>
</dbReference>
<keyword evidence="3 5" id="KW-0238">DNA-binding</keyword>
<evidence type="ECO:0000256" key="1">
    <source>
        <dbReference type="ARBA" id="ARBA00022491"/>
    </source>
</evidence>
<keyword evidence="8" id="KW-1185">Reference proteome</keyword>
<reference evidence="7 8" key="1">
    <citation type="submission" date="2018-05" db="EMBL/GenBank/DDBJ databases">
        <title>Genomic Encyclopedia of Type Strains, Phase IV (KMG-IV): sequencing the most valuable type-strain genomes for metagenomic binning, comparative biology and taxonomic classification.</title>
        <authorList>
            <person name="Goeker M."/>
        </authorList>
    </citation>
    <scope>NUCLEOTIDE SEQUENCE [LARGE SCALE GENOMIC DNA]</scope>
    <source>
        <strain evidence="7 8">DSM 29661</strain>
    </source>
</reference>
<dbReference type="AlphaFoldDB" id="A0A318KLI9"/>
<keyword evidence="4" id="KW-0804">Transcription</keyword>
<gene>
    <name evidence="7" type="ORF">DFR34_11249</name>
</gene>
<dbReference type="Pfam" id="PF00440">
    <property type="entry name" value="TetR_N"/>
    <property type="match status" value="1"/>
</dbReference>
<dbReference type="GO" id="GO:0000976">
    <property type="term" value="F:transcription cis-regulatory region binding"/>
    <property type="evidence" value="ECO:0007669"/>
    <property type="project" value="TreeGrafter"/>
</dbReference>
<evidence type="ECO:0000256" key="2">
    <source>
        <dbReference type="ARBA" id="ARBA00023015"/>
    </source>
</evidence>
<evidence type="ECO:0000313" key="7">
    <source>
        <dbReference type="EMBL" id="PXX78330.1"/>
    </source>
</evidence>
<evidence type="ECO:0000256" key="4">
    <source>
        <dbReference type="ARBA" id="ARBA00023163"/>
    </source>
</evidence>
<dbReference type="PANTHER" id="PTHR30055">
    <property type="entry name" value="HTH-TYPE TRANSCRIPTIONAL REGULATOR RUTR"/>
    <property type="match status" value="1"/>
</dbReference>
<dbReference type="InterPro" id="IPR009057">
    <property type="entry name" value="Homeodomain-like_sf"/>
</dbReference>
<dbReference type="PROSITE" id="PS50977">
    <property type="entry name" value="HTH_TETR_2"/>
    <property type="match status" value="1"/>
</dbReference>
<dbReference type="RefSeq" id="WP_110391032.1">
    <property type="nucleotide sequence ID" value="NZ_QJKI01000012.1"/>
</dbReference>
<dbReference type="Gene3D" id="1.10.357.10">
    <property type="entry name" value="Tetracycline Repressor, domain 2"/>
    <property type="match status" value="1"/>
</dbReference>
<evidence type="ECO:0000256" key="3">
    <source>
        <dbReference type="ARBA" id="ARBA00023125"/>
    </source>
</evidence>
<proteinExistence type="predicted"/>
<dbReference type="InterPro" id="IPR036271">
    <property type="entry name" value="Tet_transcr_reg_TetR-rel_C_sf"/>
</dbReference>
<feature type="DNA-binding region" description="H-T-H motif" evidence="5">
    <location>
        <begin position="32"/>
        <end position="51"/>
    </location>
</feature>
<feature type="domain" description="HTH tetR-type" evidence="6">
    <location>
        <begin position="9"/>
        <end position="69"/>
    </location>
</feature>
<dbReference type="PRINTS" id="PR00455">
    <property type="entry name" value="HTHTETR"/>
</dbReference>
<evidence type="ECO:0000313" key="8">
    <source>
        <dbReference type="Proteomes" id="UP000247555"/>
    </source>
</evidence>
<dbReference type="OrthoDB" id="5816932at2"/>
<keyword evidence="2" id="KW-0805">Transcription regulation</keyword>
<dbReference type="PANTHER" id="PTHR30055:SF240">
    <property type="entry name" value="HTH-TYPE TRANSCRIPTIONAL REGULATOR ACRR"/>
    <property type="match status" value="1"/>
</dbReference>
<dbReference type="InterPro" id="IPR023772">
    <property type="entry name" value="DNA-bd_HTH_TetR-type_CS"/>
</dbReference>
<dbReference type="PROSITE" id="PS01081">
    <property type="entry name" value="HTH_TETR_1"/>
    <property type="match status" value="1"/>
</dbReference>
<dbReference type="Pfam" id="PF08361">
    <property type="entry name" value="TetR_C_2"/>
    <property type="match status" value="1"/>
</dbReference>
<organism evidence="7 8">
    <name type="scientific">Rivihabitans pingtungensis</name>
    <dbReference type="NCBI Taxonomy" id="1054498"/>
    <lineage>
        <taxon>Bacteria</taxon>
        <taxon>Pseudomonadati</taxon>
        <taxon>Pseudomonadota</taxon>
        <taxon>Betaproteobacteria</taxon>
        <taxon>Neisseriales</taxon>
        <taxon>Aquaspirillaceae</taxon>
        <taxon>Rivihabitans</taxon>
    </lineage>
</organism>
<comment type="caution">
    <text evidence="7">The sequence shown here is derived from an EMBL/GenBank/DDBJ whole genome shotgun (WGS) entry which is preliminary data.</text>
</comment>
<protein>
    <submittedName>
        <fullName evidence="7">TetR family transcriptional regulator</fullName>
    </submittedName>
</protein>